<dbReference type="Pfam" id="PF14200">
    <property type="entry name" value="RicinB_lectin_2"/>
    <property type="match status" value="1"/>
</dbReference>
<feature type="domain" description="Ricin B lectin" evidence="1">
    <location>
        <begin position="257"/>
        <end position="336"/>
    </location>
</feature>
<gene>
    <name evidence="2" type="ORF">PsYK624_130020</name>
</gene>
<reference evidence="2 3" key="1">
    <citation type="submission" date="2021-08" db="EMBL/GenBank/DDBJ databases">
        <title>Draft Genome Sequence of Phanerochaete sordida strain YK-624.</title>
        <authorList>
            <person name="Mori T."/>
            <person name="Dohra H."/>
            <person name="Suzuki T."/>
            <person name="Kawagishi H."/>
            <person name="Hirai H."/>
        </authorList>
    </citation>
    <scope>NUCLEOTIDE SEQUENCE [LARGE SCALE GENOMIC DNA]</scope>
    <source>
        <strain evidence="2 3">YK-624</strain>
    </source>
</reference>
<name>A0A9P3GL80_9APHY</name>
<dbReference type="EMBL" id="BPQB01000064">
    <property type="protein sequence ID" value="GJE96796.1"/>
    <property type="molecule type" value="Genomic_DNA"/>
</dbReference>
<dbReference type="GO" id="GO:0007166">
    <property type="term" value="P:cell surface receptor signaling pathway"/>
    <property type="evidence" value="ECO:0007669"/>
    <property type="project" value="InterPro"/>
</dbReference>
<comment type="caution">
    <text evidence="2">The sequence shown here is derived from an EMBL/GenBank/DDBJ whole genome shotgun (WGS) entry which is preliminary data.</text>
</comment>
<keyword evidence="3" id="KW-1185">Reference proteome</keyword>
<proteinExistence type="predicted"/>
<accession>A0A9P3GL80</accession>
<dbReference type="AlphaFoldDB" id="A0A9P3GL80"/>
<dbReference type="InterPro" id="IPR059179">
    <property type="entry name" value="MLKL-like_MCAfunc"/>
</dbReference>
<dbReference type="Proteomes" id="UP000703269">
    <property type="component" value="Unassembled WGS sequence"/>
</dbReference>
<dbReference type="Gene3D" id="2.80.10.50">
    <property type="match status" value="1"/>
</dbReference>
<dbReference type="InterPro" id="IPR000772">
    <property type="entry name" value="Ricin_B_lectin"/>
</dbReference>
<sequence length="671" mass="73953">MSGSRRPRASTSLSTWPLVESPMFSTSGSAGPGAVDGQSPAAVIASVSTAALNSLQDLLDAANTLPCIKYVASVAVKILQTIDQMKTTERELQLIGLRARNIVIAVSDACKGAGPSLDAQLQNDLTQLTNTMHDILKYIQDLSSRSKVKKVFYKTQDATAVRSLDNELVHAFQLFSVQSNVSLRVTQVQMFDMLKSMSIAETQPALGIKDVRLDVPEGLYMIRVGSSMECIECEHIKSSPTFVHAYVAPFGKSINPYQLWTIYSRRGLDFRYTIRNFATGSVLDRQMGDDGGNQVVCWSSRGGDTQTWEFMGSRQSETTDYFYIRGCNSHIVLDGKCPSGSACNYLHITEESPDGPSKRQEWCLIRIPWTSVLPFPSQTPTPPVNPTGNDLPRRQFLLQNVASGGYAAAIGLMDKEDTPNVIISTSAAEATRWYLLHQGAEPEARATAPAAREDLFALVARSDRRLATLDYYYLRHIQAVYRRFGPQDPAHAWRVLPAASAGAFVFSNRKTGELLCQAQMAGPLATASADQARHEACQWRLVDAATMEVCRVLYDSSLTILPPKLAGAPGPPMPVPAPAVGVQKFLRTKVVSGEDQRQFVESLRHEHEVMDDMLFKSGYTSLVVAPQLIRGWKDGKVHEVSVVVRDEEDALGVQRFRGKGMYNFNKCERRS</sequence>
<dbReference type="CDD" id="cd21037">
    <property type="entry name" value="MLKL_NTD"/>
    <property type="match status" value="1"/>
</dbReference>
<evidence type="ECO:0000259" key="1">
    <source>
        <dbReference type="Pfam" id="PF14200"/>
    </source>
</evidence>
<dbReference type="Gene3D" id="1.20.930.20">
    <property type="entry name" value="Adaptor protein Cbl, N-terminal domain"/>
    <property type="match status" value="1"/>
</dbReference>
<organism evidence="2 3">
    <name type="scientific">Phanerochaete sordida</name>
    <dbReference type="NCBI Taxonomy" id="48140"/>
    <lineage>
        <taxon>Eukaryota</taxon>
        <taxon>Fungi</taxon>
        <taxon>Dikarya</taxon>
        <taxon>Basidiomycota</taxon>
        <taxon>Agaricomycotina</taxon>
        <taxon>Agaricomycetes</taxon>
        <taxon>Polyporales</taxon>
        <taxon>Phanerochaetaceae</taxon>
        <taxon>Phanerochaete</taxon>
    </lineage>
</organism>
<evidence type="ECO:0000313" key="2">
    <source>
        <dbReference type="EMBL" id="GJE96796.1"/>
    </source>
</evidence>
<dbReference type="OrthoDB" id="2784908at2759"/>
<dbReference type="InterPro" id="IPR036537">
    <property type="entry name" value="Adaptor_Cbl_N_dom_sf"/>
</dbReference>
<dbReference type="SUPFAM" id="SSF50370">
    <property type="entry name" value="Ricin B-like lectins"/>
    <property type="match status" value="1"/>
</dbReference>
<protein>
    <recommendedName>
        <fullName evidence="1">Ricin B lectin domain-containing protein</fullName>
    </recommendedName>
</protein>
<dbReference type="InterPro" id="IPR035992">
    <property type="entry name" value="Ricin_B-like_lectins"/>
</dbReference>
<evidence type="ECO:0000313" key="3">
    <source>
        <dbReference type="Proteomes" id="UP000703269"/>
    </source>
</evidence>